<dbReference type="Proteomes" id="UP000516160">
    <property type="component" value="Chromosome"/>
</dbReference>
<reference evidence="1 2" key="1">
    <citation type="submission" date="2020-07" db="EMBL/GenBank/DDBJ databases">
        <title>Alkalicella. sp. LB2 genome.</title>
        <authorList>
            <person name="Postec A."/>
            <person name="Quemeneur M."/>
        </authorList>
    </citation>
    <scope>NUCLEOTIDE SEQUENCE [LARGE SCALE GENOMIC DNA]</scope>
    <source>
        <strain evidence="1 2">LB2</strain>
    </source>
</reference>
<gene>
    <name evidence="1" type="ORF">HYG86_17270</name>
</gene>
<protein>
    <submittedName>
        <fullName evidence="1">Uncharacterized protein</fullName>
    </submittedName>
</protein>
<accession>A0A7G9WCI6</accession>
<dbReference type="EMBL" id="CP058559">
    <property type="protein sequence ID" value="QNO16398.1"/>
    <property type="molecule type" value="Genomic_DNA"/>
</dbReference>
<evidence type="ECO:0000313" key="1">
    <source>
        <dbReference type="EMBL" id="QNO16398.1"/>
    </source>
</evidence>
<keyword evidence="2" id="KW-1185">Reference proteome</keyword>
<evidence type="ECO:0000313" key="2">
    <source>
        <dbReference type="Proteomes" id="UP000516160"/>
    </source>
</evidence>
<dbReference type="KEGG" id="acae:HYG86_17270"/>
<organism evidence="1 2">
    <name type="scientific">Alkalicella caledoniensis</name>
    <dbReference type="NCBI Taxonomy" id="2731377"/>
    <lineage>
        <taxon>Bacteria</taxon>
        <taxon>Bacillati</taxon>
        <taxon>Bacillota</taxon>
        <taxon>Clostridia</taxon>
        <taxon>Eubacteriales</taxon>
        <taxon>Proteinivoracaceae</taxon>
        <taxon>Alkalicella</taxon>
    </lineage>
</organism>
<dbReference type="AlphaFoldDB" id="A0A7G9WCI6"/>
<sequence length="91" mass="10290">MFINFKVIDSISLKPIKGFKIKVECKNFDSQHIGDGDILVGLPKTCQTINLTIDAPLYKNITYNLDTREINKNLVVGLEFIDVFEEEVVTA</sequence>
<dbReference type="RefSeq" id="WP_213166789.1">
    <property type="nucleotide sequence ID" value="NZ_CP058559.1"/>
</dbReference>
<proteinExistence type="predicted"/>
<name>A0A7G9WCI6_ALKCA</name>